<dbReference type="Proteomes" id="UP001157125">
    <property type="component" value="Unassembled WGS sequence"/>
</dbReference>
<keyword evidence="6 8" id="KW-0472">Membrane</keyword>
<evidence type="ECO:0000256" key="8">
    <source>
        <dbReference type="PROSITE-ProRule" id="PRU01193"/>
    </source>
</evidence>
<accession>A0ABQ6IGX9</accession>
<gene>
    <name evidence="12" type="ORF">GCM10025876_27740</name>
</gene>
<dbReference type="InterPro" id="IPR000644">
    <property type="entry name" value="CBS_dom"/>
</dbReference>
<dbReference type="PANTHER" id="PTHR43099:SF5">
    <property type="entry name" value="HLYC_CORC FAMILY TRANSPORTER"/>
    <property type="match status" value="1"/>
</dbReference>
<evidence type="ECO:0000256" key="3">
    <source>
        <dbReference type="ARBA" id="ARBA00022692"/>
    </source>
</evidence>
<comment type="caution">
    <text evidence="12">The sequence shown here is derived from an EMBL/GenBank/DDBJ whole genome shotgun (WGS) entry which is preliminary data.</text>
</comment>
<evidence type="ECO:0000256" key="7">
    <source>
        <dbReference type="PROSITE-ProRule" id="PRU00703"/>
    </source>
</evidence>
<evidence type="ECO:0000256" key="9">
    <source>
        <dbReference type="SAM" id="Phobius"/>
    </source>
</evidence>
<feature type="domain" description="CNNM transmembrane" evidence="11">
    <location>
        <begin position="1"/>
        <end position="201"/>
    </location>
</feature>
<dbReference type="InterPro" id="IPR002550">
    <property type="entry name" value="CNNM"/>
</dbReference>
<keyword evidence="3 8" id="KW-0812">Transmembrane</keyword>
<name>A0ABQ6IGX9_9MICO</name>
<protein>
    <submittedName>
        <fullName evidence="12">Membrane protein</fullName>
    </submittedName>
</protein>
<evidence type="ECO:0000313" key="12">
    <source>
        <dbReference type="EMBL" id="GMA36570.1"/>
    </source>
</evidence>
<dbReference type="InterPro" id="IPR046342">
    <property type="entry name" value="CBS_dom_sf"/>
</dbReference>
<evidence type="ECO:0000313" key="13">
    <source>
        <dbReference type="Proteomes" id="UP001157125"/>
    </source>
</evidence>
<keyword evidence="5 8" id="KW-1133">Transmembrane helix</keyword>
<dbReference type="InterPro" id="IPR044751">
    <property type="entry name" value="Ion_transp-like_CBS"/>
</dbReference>
<dbReference type="RefSeq" id="WP_284328646.1">
    <property type="nucleotide sequence ID" value="NZ_BSUN01000001.1"/>
</dbReference>
<evidence type="ECO:0000256" key="4">
    <source>
        <dbReference type="ARBA" id="ARBA00022737"/>
    </source>
</evidence>
<comment type="subcellular location">
    <subcellularLocation>
        <location evidence="1">Cell membrane</location>
        <topology evidence="1">Multi-pass membrane protein</topology>
    </subcellularLocation>
</comment>
<dbReference type="PROSITE" id="PS51371">
    <property type="entry name" value="CBS"/>
    <property type="match status" value="2"/>
</dbReference>
<evidence type="ECO:0000256" key="2">
    <source>
        <dbReference type="ARBA" id="ARBA00022475"/>
    </source>
</evidence>
<dbReference type="PROSITE" id="PS51846">
    <property type="entry name" value="CNNM"/>
    <property type="match status" value="1"/>
</dbReference>
<evidence type="ECO:0000256" key="5">
    <source>
        <dbReference type="ARBA" id="ARBA00022989"/>
    </source>
</evidence>
<keyword evidence="4" id="KW-0677">Repeat</keyword>
<keyword evidence="2" id="KW-1003">Cell membrane</keyword>
<evidence type="ECO:0000259" key="11">
    <source>
        <dbReference type="PROSITE" id="PS51846"/>
    </source>
</evidence>
<dbReference type="Pfam" id="PF00571">
    <property type="entry name" value="CBS"/>
    <property type="match status" value="2"/>
</dbReference>
<evidence type="ECO:0000259" key="10">
    <source>
        <dbReference type="PROSITE" id="PS51371"/>
    </source>
</evidence>
<dbReference type="InterPro" id="IPR051676">
    <property type="entry name" value="UPF0053_domain"/>
</dbReference>
<dbReference type="PANTHER" id="PTHR43099">
    <property type="entry name" value="UPF0053 PROTEIN YRKA"/>
    <property type="match status" value="1"/>
</dbReference>
<proteinExistence type="predicted"/>
<evidence type="ECO:0000256" key="1">
    <source>
        <dbReference type="ARBA" id="ARBA00004651"/>
    </source>
</evidence>
<keyword evidence="13" id="KW-1185">Reference proteome</keyword>
<dbReference type="EMBL" id="BSUN01000001">
    <property type="protein sequence ID" value="GMA36570.1"/>
    <property type="molecule type" value="Genomic_DNA"/>
</dbReference>
<reference evidence="13" key="1">
    <citation type="journal article" date="2019" name="Int. J. Syst. Evol. Microbiol.">
        <title>The Global Catalogue of Microorganisms (GCM) 10K type strain sequencing project: providing services to taxonomists for standard genome sequencing and annotation.</title>
        <authorList>
            <consortium name="The Broad Institute Genomics Platform"/>
            <consortium name="The Broad Institute Genome Sequencing Center for Infectious Disease"/>
            <person name="Wu L."/>
            <person name="Ma J."/>
        </authorList>
    </citation>
    <scope>NUCLEOTIDE SEQUENCE [LARGE SCALE GENOMIC DNA]</scope>
    <source>
        <strain evidence="13">NBRC 112299</strain>
    </source>
</reference>
<feature type="domain" description="CBS" evidence="10">
    <location>
        <begin position="282"/>
        <end position="338"/>
    </location>
</feature>
<feature type="transmembrane region" description="Helical" evidence="9">
    <location>
        <begin position="56"/>
        <end position="77"/>
    </location>
</feature>
<evidence type="ECO:0000256" key="6">
    <source>
        <dbReference type="ARBA" id="ARBA00023136"/>
    </source>
</evidence>
<keyword evidence="7" id="KW-0129">CBS domain</keyword>
<organism evidence="12 13">
    <name type="scientific">Demequina litorisediminis</name>
    <dbReference type="NCBI Taxonomy" id="1849022"/>
    <lineage>
        <taxon>Bacteria</taxon>
        <taxon>Bacillati</taxon>
        <taxon>Actinomycetota</taxon>
        <taxon>Actinomycetes</taxon>
        <taxon>Micrococcales</taxon>
        <taxon>Demequinaceae</taxon>
        <taxon>Demequina</taxon>
    </lineage>
</organism>
<dbReference type="SUPFAM" id="SSF54631">
    <property type="entry name" value="CBS-domain pair"/>
    <property type="match status" value="1"/>
</dbReference>
<dbReference type="SMART" id="SM00116">
    <property type="entry name" value="CBS"/>
    <property type="match status" value="2"/>
</dbReference>
<dbReference type="Gene3D" id="3.10.580.10">
    <property type="entry name" value="CBS-domain"/>
    <property type="match status" value="1"/>
</dbReference>
<sequence>MSVQMVLLVLGLLLANAFFVGAEFAVISVRRSSIEPLAEEGSRAARTVLWALEHVSLMLAAAQLGVTVCSVSLGVVAEPAVAHALEGPLHALGIPSEASHVVAVIIALAIVVGLHVVVGEMVPKNSAVSNPERAALLLGPPLVWVARALGPIIAALNWLANGVLRMVGIEPRDEVTSAFTADEVHSIVERSSEEGTLQDAEGLLAGAIEFSDRTAVEVMVPLAEVESVDAGVSVDEFEAVVARTGFSRLPVRDEGRLTGYLHIKDTLYARPGEREEPIQEWRVRALPQVGADAGVESVLALMRAQAAHLAQVVKDDETVGIVHLEDIIEELVGEVRDSMSREQ</sequence>
<feature type="domain" description="CBS" evidence="10">
    <location>
        <begin position="219"/>
        <end position="276"/>
    </location>
</feature>
<feature type="transmembrane region" description="Helical" evidence="9">
    <location>
        <begin position="98"/>
        <end position="118"/>
    </location>
</feature>
<dbReference type="Pfam" id="PF01595">
    <property type="entry name" value="CNNM"/>
    <property type="match status" value="1"/>
</dbReference>
<dbReference type="CDD" id="cd04590">
    <property type="entry name" value="CBS_pair_CorC_HlyC_assoc"/>
    <property type="match status" value="1"/>
</dbReference>